<protein>
    <submittedName>
        <fullName evidence="2">Hypothetical chloroplast RF19</fullName>
    </submittedName>
</protein>
<proteinExistence type="predicted"/>
<dbReference type="EMBL" id="MK645903">
    <property type="protein sequence ID" value="QGT77101.1"/>
    <property type="molecule type" value="Genomic_DNA"/>
</dbReference>
<keyword evidence="1" id="KW-0812">Transmembrane</keyword>
<dbReference type="RefSeq" id="YP_009724465.1">
    <property type="nucleotide sequence ID" value="NC_045513.1"/>
</dbReference>
<feature type="transmembrane region" description="Helical" evidence="1">
    <location>
        <begin position="1081"/>
        <end position="1101"/>
    </location>
</feature>
<evidence type="ECO:0000313" key="2">
    <source>
        <dbReference type="EMBL" id="QGT77101.1"/>
    </source>
</evidence>
<keyword evidence="2" id="KW-0934">Plastid</keyword>
<name>A0A650F2E1_9FABA</name>
<sequence length="1822" mass="221920">MFEIFYTRYSSILMHEDNYFGRCGRTLLWISDHILHRALLSLPSPSSGYGRRNREESISNNWFYYGTAHDVHIDLLCAFASSIGYTSYNNCHSSTLSFISFLLQYSQTLFELWIHYSKFNAYFYHSKDIPEYSYFSVIEPFHFTKFNVSQISQHLYVSMQQPIFISNKYFCWLVNWSHFIHEMGWIGISLDTEKYFYYIYCTYSIYYVHYVRIEKFYVSNLYYFFIYFLNILFRENTTSFFYFQYKAKTVRNSRKRCNCYKKKNRCRKNFQNEVNYRRTKKIQGRISFCFSFFEGKREFVQNRCKRGERYLSIGKTSSKDYFCLYTIPSSLAIYKKWSIWTCCKKWNVTVIFSSMSKWCKRKNIFYVSIWFINFSRNDAKKDVSLHNRKIILRSIGLSLEFYLCTKKKQPKLWISKYGRSPRYGIFCFGCTRKKDYIMYCCDYKILTYNICSFLERTLSRTNQKKFFILNQEYNLHKKLHLDKYDSRHPSYYYYRLSRLCRENRYLCYKIIIKCNSFFFYLDQSIFWKIRIQFEFYRTLFISRTCKDGFRSYKKNEIFICRNSNCYERYNNYKYKKMYWNKRKQYKNSSMVIQINCRSRIPGKRWCNRKLWDSFKKSKTCSNLYCCLRECRCLYGYQGYCYFCCQRCICFNTLFTTTGFLARHNQRILTRSKTYNCYLENLSSKCTFSSFFGQNCQILFLFFCDFCANENLFSKLDAEKEKYRIENFELYRGKEKKRDYEKRRSKAYGNSGSLGYYSICSSNKRFFISNPIDYLKIYSITLIDNNYKYRSYTIISISRMVRRFKGLELRNVYYMHLYWRSVIRNRISEKLANCGYSNKGPFSFSSETLAQIQIYATIPSKGKGSNEKKSYKNGFLLFNSFRNGSRISLFFFSPKPTFVFCSHFYRTYKKNQNLEKEFFSSSKRKNKFFSKYHKRNSTMDHPKYSQKDSISKRKNQKTIIIKSFIYIWIDKNPNICIQCNSKRFNKKYEYSNDLRIHYSNSILYLDRLFIDRKKNKRSKCYNKENHKTNRKIYKRQEKRFREKYLFYENNFNLCCYKIRIKKKIFGRYYKKEMFDYPANHIIFLYFSLKGYILISFYVSLIFRKLKSMDNFFLNYQKKFLINTFTIMKQMKKEKEVIKKNQSLIHFISTIKKSIWNIRNTNSQNFCDVSSLSQAYVFYKLSQTKIINLYKYKLRSVFEYHETPLFLKNEIKGYFFGVQGISHSKLKHKSAPNSVMNQWTNWLKGHYQYDLSQNGWSRLICQKWRNKMNERHVAQNKDLTKYHSYEKSGLILYKKQEIDSLTNKKKKNEKTIWVCSFIIYIYYLCRYEGLIYLWIYIVIPSKYYPSDFLYLQHAYKKKFGYVGCYSYQELYIIRFYSIYGKKSGLKVFCLENSSFLSLKYSVFCGFDRYRLLFYASSRNQPIQSKKKPFCLDGNECRNTKSFYSESGIFFPLYKFYILYCIYEYPMDHPNQIPFFEFYCKYKCLCKEKNRYFYTMEKKKNILNLSYRLKIKEKQNMQVEYILKRPFQRKKKKLKKIMQDPTYKRVYKKMDTRRTSKQNLIASYEGICFFNCTGMIACMKEYCIISKYIVSCLDCKIYKKLLLPLFKEENYVLILCKFRIRSISLLQNCIKIRNCCKKEYCVSNQFVCLEKTTNNLICIKPLAFRCFIRESTKLIKDTEKKATLIRKIWINPLRNPLQEQEIKSCLKIQKKNHYDLLVPENILSARRRRELRILICFNPRNTNRNSVHRNTSFYNENKVNNCCQVLATSKDLDRDKKKLINLKLVLWPNYRLEDLACMNRYWFDTNNGSRFSMVRIHMYPRLKIR</sequence>
<dbReference type="GeneID" id="43560340"/>
<evidence type="ECO:0000256" key="1">
    <source>
        <dbReference type="SAM" id="Phobius"/>
    </source>
</evidence>
<keyword evidence="1" id="KW-1133">Transmembrane helix</keyword>
<keyword evidence="1" id="KW-0472">Membrane</keyword>
<reference evidence="2" key="1">
    <citation type="journal article" date="2019" name="PLoS ONE">
        <title>Complete Chloroplast Genomes of Vachellia nilotica and Senegalia senegal: Comparative Genomics and Phylogenomic Placement in a New Generic System.</title>
        <authorList>
            <person name="Asaf S."/>
            <person name="Khan A."/>
            <person name="Khan A.L."/>
            <person name="Al-Harrasi A."/>
            <person name="Al-Rawahi A."/>
        </authorList>
    </citation>
    <scope>NUCLEOTIDE SEQUENCE</scope>
</reference>
<accession>A0A650F2E1</accession>
<organism evidence="2">
    <name type="scientific">Senegalia senegal</name>
    <dbReference type="NCBI Taxonomy" id="138043"/>
    <lineage>
        <taxon>Eukaryota</taxon>
        <taxon>Viridiplantae</taxon>
        <taxon>Streptophyta</taxon>
        <taxon>Embryophyta</taxon>
        <taxon>Tracheophyta</taxon>
        <taxon>Spermatophyta</taxon>
        <taxon>Magnoliopsida</taxon>
        <taxon>eudicotyledons</taxon>
        <taxon>Gunneridae</taxon>
        <taxon>Pentapetalae</taxon>
        <taxon>rosids</taxon>
        <taxon>fabids</taxon>
        <taxon>Fabales</taxon>
        <taxon>Fabaceae</taxon>
        <taxon>Caesalpinioideae</taxon>
        <taxon>mimosoid clade</taxon>
        <taxon>Acacieae</taxon>
        <taxon>Senegalia</taxon>
    </lineage>
</organism>
<gene>
    <name evidence="2" type="primary">ycf1</name>
</gene>
<geneLocation type="chloroplast" evidence="2"/>
<feature type="transmembrane region" description="Helical" evidence="1">
    <location>
        <begin position="1310"/>
        <end position="1335"/>
    </location>
</feature>
<keyword evidence="2" id="KW-0150">Chloroplast</keyword>